<keyword evidence="6 8" id="KW-0408">Iron</keyword>
<dbReference type="InterPro" id="IPR002401">
    <property type="entry name" value="Cyt_P450_E_grp-I"/>
</dbReference>
<sequence length="534" mass="61272">MLKLTASLFRSRPCVASSLVETGGSVRWRSAHSQPAATSEVAEQDPEWDNALPYERIPSPSLFGFLKEFGPFGRYKDATLYDINLRMRELYGPIIRMAGQFGREDIVLTFKPEDFEKVFRSEGVWPRRTGMDAFVYYRKNLRPEWFKGYGGLLAEQGENWHNMRTIVNPIMLQPKIIKLYIDKVDEVAREFMRIISELRDDKHELPADFNEWLNRWALETMGVLVLDTRLGVLNKQQTPEVSKLINLTKDAVRLFYQLDILPSIWRKIKTPTFYRMVRTMDELYYLISSKIDAAVERMEKNPSANSDSLSILEKLLKVDKEAAFIMSLDSLFAGVDTTSSGSTGVLYCLARNPERQEKLRAELRRILPTKDSHLTPDNMKNMPYLRACIKEGLRLFPPTSGNGRCTGKNLVLQGYRIPKGTLVGMGQLVLQRQEGQFTRPSDFVPERWLAGAEATSSGCPSAKEAHPFVYMPFGFGARTCIGRRLAMMEMEILISRIIRQYDIRWNHGELKYKATLVNIPANDLKFEMMDVKDS</sequence>
<dbReference type="SUPFAM" id="SSF48264">
    <property type="entry name" value="Cytochrome P450"/>
    <property type="match status" value="1"/>
</dbReference>
<evidence type="ECO:0000256" key="8">
    <source>
        <dbReference type="PIRSR" id="PIRSR602401-1"/>
    </source>
</evidence>
<dbReference type="GO" id="GO:0016705">
    <property type="term" value="F:oxidoreductase activity, acting on paired donors, with incorporation or reduction of molecular oxygen"/>
    <property type="evidence" value="ECO:0007669"/>
    <property type="project" value="InterPro"/>
</dbReference>
<name>A0A182INU6_ANOAO</name>
<dbReference type="GO" id="GO:0005506">
    <property type="term" value="F:iron ion binding"/>
    <property type="evidence" value="ECO:0007669"/>
    <property type="project" value="InterPro"/>
</dbReference>
<organism evidence="10">
    <name type="scientific">Anopheles atroparvus</name>
    <name type="common">European mosquito</name>
    <dbReference type="NCBI Taxonomy" id="41427"/>
    <lineage>
        <taxon>Eukaryota</taxon>
        <taxon>Metazoa</taxon>
        <taxon>Ecdysozoa</taxon>
        <taxon>Arthropoda</taxon>
        <taxon>Hexapoda</taxon>
        <taxon>Insecta</taxon>
        <taxon>Pterygota</taxon>
        <taxon>Neoptera</taxon>
        <taxon>Endopterygota</taxon>
        <taxon>Diptera</taxon>
        <taxon>Nematocera</taxon>
        <taxon>Culicoidea</taxon>
        <taxon>Culicidae</taxon>
        <taxon>Anophelinae</taxon>
        <taxon>Anopheles</taxon>
    </lineage>
</organism>
<dbReference type="FunFam" id="1.10.630.10:FF:000006">
    <property type="entry name" value="Cytochrome P450 302a1, mitochondrial"/>
    <property type="match status" value="1"/>
</dbReference>
<evidence type="ECO:0000313" key="10">
    <source>
        <dbReference type="EnsemblMetazoa" id="AATE002642-PA.1"/>
    </source>
</evidence>
<keyword evidence="5 9" id="KW-0560">Oxidoreductase</keyword>
<dbReference type="GO" id="GO:0004497">
    <property type="term" value="F:monooxygenase activity"/>
    <property type="evidence" value="ECO:0007669"/>
    <property type="project" value="UniProtKB-KW"/>
</dbReference>
<comment type="similarity">
    <text evidence="2 9">Belongs to the cytochrome P450 family.</text>
</comment>
<dbReference type="EnsemblMetazoa" id="AATE002642-RA">
    <property type="protein sequence ID" value="AATE002642-PA.1"/>
    <property type="gene ID" value="AATE002642"/>
</dbReference>
<dbReference type="Pfam" id="PF00067">
    <property type="entry name" value="p450"/>
    <property type="match status" value="1"/>
</dbReference>
<dbReference type="InterPro" id="IPR017972">
    <property type="entry name" value="Cyt_P450_CS"/>
</dbReference>
<evidence type="ECO:0000256" key="5">
    <source>
        <dbReference type="ARBA" id="ARBA00023002"/>
    </source>
</evidence>
<dbReference type="AlphaFoldDB" id="A0A182INU6"/>
<evidence type="ECO:0000256" key="1">
    <source>
        <dbReference type="ARBA" id="ARBA00001971"/>
    </source>
</evidence>
<reference evidence="10" key="1">
    <citation type="submission" date="2022-08" db="UniProtKB">
        <authorList>
            <consortium name="EnsemblMetazoa"/>
        </authorList>
    </citation>
    <scope>IDENTIFICATION</scope>
    <source>
        <strain evidence="10">EBRO</strain>
    </source>
</reference>
<evidence type="ECO:0000256" key="6">
    <source>
        <dbReference type="ARBA" id="ARBA00023004"/>
    </source>
</evidence>
<dbReference type="InterPro" id="IPR036396">
    <property type="entry name" value="Cyt_P450_sf"/>
</dbReference>
<dbReference type="PRINTS" id="PR00385">
    <property type="entry name" value="P450"/>
</dbReference>
<dbReference type="PANTHER" id="PTHR24279">
    <property type="entry name" value="CYTOCHROME P450"/>
    <property type="match status" value="1"/>
</dbReference>
<accession>A0A182INU6</accession>
<proteinExistence type="inferred from homology"/>
<dbReference type="PANTHER" id="PTHR24279:SF120">
    <property type="entry name" value="CYTOCHROME P450"/>
    <property type="match status" value="1"/>
</dbReference>
<feature type="binding site" description="axial binding residue" evidence="8">
    <location>
        <position position="480"/>
    </location>
    <ligand>
        <name>heme</name>
        <dbReference type="ChEBI" id="CHEBI:30413"/>
    </ligand>
    <ligandPart>
        <name>Fe</name>
        <dbReference type="ChEBI" id="CHEBI:18248"/>
    </ligandPart>
</feature>
<evidence type="ECO:0000256" key="2">
    <source>
        <dbReference type="ARBA" id="ARBA00010617"/>
    </source>
</evidence>
<evidence type="ECO:0000256" key="4">
    <source>
        <dbReference type="ARBA" id="ARBA00022723"/>
    </source>
</evidence>
<dbReference type="Gene3D" id="1.10.630.10">
    <property type="entry name" value="Cytochrome P450"/>
    <property type="match status" value="1"/>
</dbReference>
<dbReference type="CDD" id="cd11054">
    <property type="entry name" value="CYP24A1-like"/>
    <property type="match status" value="1"/>
</dbReference>
<evidence type="ECO:0000256" key="3">
    <source>
        <dbReference type="ARBA" id="ARBA00022617"/>
    </source>
</evidence>
<comment type="cofactor">
    <cofactor evidence="1 8">
        <name>heme</name>
        <dbReference type="ChEBI" id="CHEBI:30413"/>
    </cofactor>
</comment>
<keyword evidence="7 9" id="KW-0503">Monooxygenase</keyword>
<evidence type="ECO:0000256" key="7">
    <source>
        <dbReference type="ARBA" id="ARBA00023033"/>
    </source>
</evidence>
<dbReference type="PROSITE" id="PS00086">
    <property type="entry name" value="CYTOCHROME_P450"/>
    <property type="match status" value="1"/>
</dbReference>
<evidence type="ECO:0000256" key="9">
    <source>
        <dbReference type="RuleBase" id="RU000461"/>
    </source>
</evidence>
<dbReference type="PRINTS" id="PR00463">
    <property type="entry name" value="EP450I"/>
</dbReference>
<dbReference type="GO" id="GO:0020037">
    <property type="term" value="F:heme binding"/>
    <property type="evidence" value="ECO:0007669"/>
    <property type="project" value="InterPro"/>
</dbReference>
<keyword evidence="4 8" id="KW-0479">Metal-binding</keyword>
<dbReference type="InterPro" id="IPR001128">
    <property type="entry name" value="Cyt_P450"/>
</dbReference>
<dbReference type="STRING" id="41427.A0A182INU6"/>
<dbReference type="VEuPathDB" id="VectorBase:AATE002642"/>
<dbReference type="InterPro" id="IPR050479">
    <property type="entry name" value="CYP11_CYP27_families"/>
</dbReference>
<protein>
    <submittedName>
        <fullName evidence="10">Uncharacterized protein</fullName>
    </submittedName>
</protein>
<keyword evidence="3 8" id="KW-0349">Heme</keyword>